<dbReference type="HOGENOM" id="CLU_333392_0_0_5"/>
<proteinExistence type="predicted"/>
<gene>
    <name evidence="1" type="ORF">thalar_02373</name>
</gene>
<reference evidence="2" key="1">
    <citation type="journal article" date="2013" name="Stand. Genomic Sci.">
        <title>Genome sequence of the Litoreibacter arenae type strain (DSM 19593(T)), a member of the Roseobacter clade isolated from sea sand.</title>
        <authorList>
            <person name="Riedel T."/>
            <person name="Fiebig A."/>
            <person name="Petersen J."/>
            <person name="Gronow S."/>
            <person name="Kyrpides N.C."/>
            <person name="Goker M."/>
            <person name="Klenk H.P."/>
        </authorList>
    </citation>
    <scope>NUCLEOTIDE SEQUENCE [LARGE SCALE GENOMIC DNA]</scope>
    <source>
        <strain evidence="2">DSM 19593</strain>
    </source>
</reference>
<organism evidence="1 2">
    <name type="scientific">Litoreibacter arenae DSM 19593</name>
    <dbReference type="NCBI Taxonomy" id="1123360"/>
    <lineage>
        <taxon>Bacteria</taxon>
        <taxon>Pseudomonadati</taxon>
        <taxon>Pseudomonadota</taxon>
        <taxon>Alphaproteobacteria</taxon>
        <taxon>Rhodobacterales</taxon>
        <taxon>Roseobacteraceae</taxon>
        <taxon>Litoreibacter</taxon>
    </lineage>
</organism>
<sequence length="857" mass="91473">MSIFQDIIDSLMGTGGGAVPATPNSGNVAAQAGAGAGPQAGAVGATNQPATQAMAYAGRRGSNHAPTATCATCGLQSVRFHLGWTFHPNDVPQGTVQLRPGMPAAEPIPANGEIVLDQAAGRGIPQGTRSARLEVNITNGPTYQFDVFFDLPPIHEPAGLKRRLTNLGLYAGIDEYFGGRALWAIRAFKRIHINSYTRNATETEDDNVDGTTALILSNALLAAVQTAHGAHPDDVTAALAVPENLINRQRTAIANAGMFMGLPLRRSSYEAAGATDDKDPVPGSTNAVWGGTANPTATASTPGYEICLGVYDETEGEPPIANRINLPQPVHMLQFALFETGHWVVAGGRANGQTITRFGPAATVGATNAAGGIFASMDGDFGRSTHWGLREFQCSAKLPQAAVEDVTVTEPLYLQRLITLDPSTLFGEAQYGGDVTGTLNADTARAVQDWLDRRYRCPVVIYAAPSRDYLNPATIRENIWRYNDWNTTALRMYAIDRSGAFTIPAVYSGQVMLGGQAISQPVTVGDYSPYTQNARVYGGPRTVGNHIWELDTTEVTPQTTYGTGGYTGAGLTAAQLSTFKVIRAAAHFECLGHYDALNAYDRVTLSFGLCHWTLAVIGHAQATPPPVNQAREMGGLFSFLESQHAATYENTIGRFGLSAQTSWPIAASNGAYTSSVTMPTETGTVLLTGASFATGNNQSGVEDNRYGHTWSVYYRMLMANRTNADLQQALAVFARKRIENILNATVGTGTVADYLTSEKAIAMAYRCHIYTTGFLRNLRRRLATVGASNPIHNQAREELAMDAVEAAAAANAAAHAREIRGWTNLPQNRGLIGVQYNLNLDDPSISGTVNSFDFDAP</sequence>
<protein>
    <submittedName>
        <fullName evidence="1">Uncharacterized protein</fullName>
    </submittedName>
</protein>
<comment type="caution">
    <text evidence="1">The sequence shown here is derived from an EMBL/GenBank/DDBJ whole genome shotgun (WGS) entry which is preliminary data.</text>
</comment>
<dbReference type="Proteomes" id="UP000015351">
    <property type="component" value="Unassembled WGS sequence"/>
</dbReference>
<dbReference type="STRING" id="1123360.thalar_02373"/>
<keyword evidence="2" id="KW-1185">Reference proteome</keyword>
<evidence type="ECO:0000313" key="2">
    <source>
        <dbReference type="Proteomes" id="UP000015351"/>
    </source>
</evidence>
<dbReference type="OrthoDB" id="9795624at2"/>
<dbReference type="AlphaFoldDB" id="S9QB28"/>
<name>S9QB28_9RHOB</name>
<evidence type="ECO:0000313" key="1">
    <source>
        <dbReference type="EMBL" id="EPX78581.1"/>
    </source>
</evidence>
<accession>S9QB28</accession>
<dbReference type="RefSeq" id="WP_021100928.1">
    <property type="nucleotide sequence ID" value="NZ_KE557307.1"/>
</dbReference>
<dbReference type="EMBL" id="AONI01000011">
    <property type="protein sequence ID" value="EPX78581.1"/>
    <property type="molecule type" value="Genomic_DNA"/>
</dbReference>
<dbReference type="eggNOG" id="COG3409">
    <property type="taxonomic scope" value="Bacteria"/>
</dbReference>